<dbReference type="EMBL" id="CH480818">
    <property type="protein sequence ID" value="EDW51893.1"/>
    <property type="molecule type" value="Genomic_DNA"/>
</dbReference>
<organism evidence="4">
    <name type="scientific">Drosophila sechellia</name>
    <name type="common">Fruit fly</name>
    <dbReference type="NCBI Taxonomy" id="7238"/>
    <lineage>
        <taxon>Eukaryota</taxon>
        <taxon>Metazoa</taxon>
        <taxon>Ecdysozoa</taxon>
        <taxon>Arthropoda</taxon>
        <taxon>Hexapoda</taxon>
        <taxon>Insecta</taxon>
        <taxon>Pterygota</taxon>
        <taxon>Neoptera</taxon>
        <taxon>Endopterygota</taxon>
        <taxon>Diptera</taxon>
        <taxon>Brachycera</taxon>
        <taxon>Muscomorpha</taxon>
        <taxon>Ephydroidea</taxon>
        <taxon>Drosophilidae</taxon>
        <taxon>Drosophila</taxon>
        <taxon>Sophophora</taxon>
    </lineage>
</organism>
<dbReference type="HOGENOM" id="CLU_504592_0_0_1"/>
<feature type="region of interest" description="Disordered" evidence="1">
    <location>
        <begin position="1"/>
        <end position="67"/>
    </location>
</feature>
<keyword evidence="4" id="KW-1185">Reference proteome</keyword>
<feature type="region of interest" description="Disordered" evidence="1">
    <location>
        <begin position="408"/>
        <end position="429"/>
    </location>
</feature>
<protein>
    <submittedName>
        <fullName evidence="3">GM13957</fullName>
    </submittedName>
</protein>
<accession>B4HXW3</accession>
<evidence type="ECO:0000313" key="3">
    <source>
        <dbReference type="EMBL" id="EDW51893.1"/>
    </source>
</evidence>
<feature type="transmembrane region" description="Helical" evidence="2">
    <location>
        <begin position="457"/>
        <end position="477"/>
    </location>
</feature>
<name>B4HXW3_DROSE</name>
<keyword evidence="2" id="KW-0472">Membrane</keyword>
<feature type="region of interest" description="Disordered" evidence="1">
    <location>
        <begin position="80"/>
        <end position="101"/>
    </location>
</feature>
<keyword evidence="2" id="KW-0812">Transmembrane</keyword>
<dbReference type="OrthoDB" id="7865074at2759"/>
<keyword evidence="2" id="KW-1133">Transmembrane helix</keyword>
<evidence type="ECO:0000256" key="2">
    <source>
        <dbReference type="SAM" id="Phobius"/>
    </source>
</evidence>
<gene>
    <name evidence="3" type="primary">Dsec\GM13957</name>
    <name evidence="3" type="ORF">Dsec_GM13957</name>
</gene>
<evidence type="ECO:0000256" key="1">
    <source>
        <dbReference type="SAM" id="MobiDB-lite"/>
    </source>
</evidence>
<dbReference type="STRING" id="7238.B4HXW3"/>
<proteinExistence type="predicted"/>
<dbReference type="OMA" id="MASCDVQ"/>
<evidence type="ECO:0000313" key="4">
    <source>
        <dbReference type="Proteomes" id="UP000001292"/>
    </source>
</evidence>
<feature type="compositionally biased region" description="Polar residues" evidence="1">
    <location>
        <begin position="1"/>
        <end position="12"/>
    </location>
</feature>
<dbReference type="KEGG" id="dse:6611426"/>
<dbReference type="Proteomes" id="UP000001292">
    <property type="component" value="Unassembled WGS sequence"/>
</dbReference>
<feature type="compositionally biased region" description="Basic and acidic residues" evidence="1">
    <location>
        <begin position="13"/>
        <end position="28"/>
    </location>
</feature>
<reference evidence="3 4" key="1">
    <citation type="journal article" date="2007" name="Nature">
        <title>Evolution of genes and genomes on the Drosophila phylogeny.</title>
        <authorList>
            <consortium name="Drosophila 12 Genomes Consortium"/>
            <person name="Clark A.G."/>
            <person name="Eisen M.B."/>
            <person name="Smith D.R."/>
            <person name="Bergman C.M."/>
            <person name="Oliver B."/>
            <person name="Markow T.A."/>
            <person name="Kaufman T.C."/>
            <person name="Kellis M."/>
            <person name="Gelbart W."/>
            <person name="Iyer V.N."/>
            <person name="Pollard D.A."/>
            <person name="Sackton T.B."/>
            <person name="Larracuente A.M."/>
            <person name="Singh N.D."/>
            <person name="Abad J.P."/>
            <person name="Abt D.N."/>
            <person name="Adryan B."/>
            <person name="Aguade M."/>
            <person name="Akashi H."/>
            <person name="Anderson W.W."/>
            <person name="Aquadro C.F."/>
            <person name="Ardell D.H."/>
            <person name="Arguello R."/>
            <person name="Artieri C.G."/>
            <person name="Barbash D.A."/>
            <person name="Barker D."/>
            <person name="Barsanti P."/>
            <person name="Batterham P."/>
            <person name="Batzoglou S."/>
            <person name="Begun D."/>
            <person name="Bhutkar A."/>
            <person name="Blanco E."/>
            <person name="Bosak S.A."/>
            <person name="Bradley R.K."/>
            <person name="Brand A.D."/>
            <person name="Brent M.R."/>
            <person name="Brooks A.N."/>
            <person name="Brown R.H."/>
            <person name="Butlin R.K."/>
            <person name="Caggese C."/>
            <person name="Calvi B.R."/>
            <person name="Bernardo de Carvalho A."/>
            <person name="Caspi A."/>
            <person name="Castrezana S."/>
            <person name="Celniker S.E."/>
            <person name="Chang J.L."/>
            <person name="Chapple C."/>
            <person name="Chatterji S."/>
            <person name="Chinwalla A."/>
            <person name="Civetta A."/>
            <person name="Clifton S.W."/>
            <person name="Comeron J.M."/>
            <person name="Costello J.C."/>
            <person name="Coyne J.A."/>
            <person name="Daub J."/>
            <person name="David R.G."/>
            <person name="Delcher A.L."/>
            <person name="Delehaunty K."/>
            <person name="Do C.B."/>
            <person name="Ebling H."/>
            <person name="Edwards K."/>
            <person name="Eickbush T."/>
            <person name="Evans J.D."/>
            <person name="Filipski A."/>
            <person name="Findeiss S."/>
            <person name="Freyhult E."/>
            <person name="Fulton L."/>
            <person name="Fulton R."/>
            <person name="Garcia A.C."/>
            <person name="Gardiner A."/>
            <person name="Garfield D.A."/>
            <person name="Garvin B.E."/>
            <person name="Gibson G."/>
            <person name="Gilbert D."/>
            <person name="Gnerre S."/>
            <person name="Godfrey J."/>
            <person name="Good R."/>
            <person name="Gotea V."/>
            <person name="Gravely B."/>
            <person name="Greenberg A.J."/>
            <person name="Griffiths-Jones S."/>
            <person name="Gross S."/>
            <person name="Guigo R."/>
            <person name="Gustafson E.A."/>
            <person name="Haerty W."/>
            <person name="Hahn M.W."/>
            <person name="Halligan D.L."/>
            <person name="Halpern A.L."/>
            <person name="Halter G.M."/>
            <person name="Han M.V."/>
            <person name="Heger A."/>
            <person name="Hillier L."/>
            <person name="Hinrichs A.S."/>
            <person name="Holmes I."/>
            <person name="Hoskins R.A."/>
            <person name="Hubisz M.J."/>
            <person name="Hultmark D."/>
            <person name="Huntley M.A."/>
            <person name="Jaffe D.B."/>
            <person name="Jagadeeshan S."/>
            <person name="Jeck W.R."/>
            <person name="Johnson J."/>
            <person name="Jones C.D."/>
            <person name="Jordan W.C."/>
            <person name="Karpen G.H."/>
            <person name="Kataoka E."/>
            <person name="Keightley P.D."/>
            <person name="Kheradpour P."/>
            <person name="Kirkness E.F."/>
            <person name="Koerich L.B."/>
            <person name="Kristiansen K."/>
            <person name="Kudrna D."/>
            <person name="Kulathinal R.J."/>
            <person name="Kumar S."/>
            <person name="Kwok R."/>
            <person name="Lander E."/>
            <person name="Langley C.H."/>
            <person name="Lapoint R."/>
            <person name="Lazzaro B.P."/>
            <person name="Lee S.J."/>
            <person name="Levesque L."/>
            <person name="Li R."/>
            <person name="Lin C.F."/>
            <person name="Lin M.F."/>
            <person name="Lindblad-Toh K."/>
            <person name="Llopart A."/>
            <person name="Long M."/>
            <person name="Low L."/>
            <person name="Lozovsky E."/>
            <person name="Lu J."/>
            <person name="Luo M."/>
            <person name="Machado C.A."/>
            <person name="Makalowski W."/>
            <person name="Marzo M."/>
            <person name="Matsuda M."/>
            <person name="Matzkin L."/>
            <person name="McAllister B."/>
            <person name="McBride C.S."/>
            <person name="McKernan B."/>
            <person name="McKernan K."/>
            <person name="Mendez-Lago M."/>
            <person name="Minx P."/>
            <person name="Mollenhauer M.U."/>
            <person name="Montooth K."/>
            <person name="Mount S.M."/>
            <person name="Mu X."/>
            <person name="Myers E."/>
            <person name="Negre B."/>
            <person name="Newfeld S."/>
            <person name="Nielsen R."/>
            <person name="Noor M.A."/>
            <person name="O'Grady P."/>
            <person name="Pachter L."/>
            <person name="Papaceit M."/>
            <person name="Parisi M.J."/>
            <person name="Parisi M."/>
            <person name="Parts L."/>
            <person name="Pedersen J.S."/>
            <person name="Pesole G."/>
            <person name="Phillippy A.M."/>
            <person name="Ponting C.P."/>
            <person name="Pop M."/>
            <person name="Porcelli D."/>
            <person name="Powell J.R."/>
            <person name="Prohaska S."/>
            <person name="Pruitt K."/>
            <person name="Puig M."/>
            <person name="Quesneville H."/>
            <person name="Ram K.R."/>
            <person name="Rand D."/>
            <person name="Rasmussen M.D."/>
            <person name="Reed L.K."/>
            <person name="Reenan R."/>
            <person name="Reily A."/>
            <person name="Remington K.A."/>
            <person name="Rieger T.T."/>
            <person name="Ritchie M.G."/>
            <person name="Robin C."/>
            <person name="Rogers Y.H."/>
            <person name="Rohde C."/>
            <person name="Rozas J."/>
            <person name="Rubenfield M.J."/>
            <person name="Ruiz A."/>
            <person name="Russo S."/>
            <person name="Salzberg S.L."/>
            <person name="Sanchez-Gracia A."/>
            <person name="Saranga D.J."/>
            <person name="Sato H."/>
            <person name="Schaeffer S.W."/>
            <person name="Schatz M.C."/>
            <person name="Schlenke T."/>
            <person name="Schwartz R."/>
            <person name="Segarra C."/>
            <person name="Singh R.S."/>
            <person name="Sirot L."/>
            <person name="Sirota M."/>
            <person name="Sisneros N.B."/>
            <person name="Smith C.D."/>
            <person name="Smith T.F."/>
            <person name="Spieth J."/>
            <person name="Stage D.E."/>
            <person name="Stark A."/>
            <person name="Stephan W."/>
            <person name="Strausberg R.L."/>
            <person name="Strempel S."/>
            <person name="Sturgill D."/>
            <person name="Sutton G."/>
            <person name="Sutton G.G."/>
            <person name="Tao W."/>
            <person name="Teichmann S."/>
            <person name="Tobari Y.N."/>
            <person name="Tomimura Y."/>
            <person name="Tsolas J.M."/>
            <person name="Valente V.L."/>
            <person name="Venter E."/>
            <person name="Venter J.C."/>
            <person name="Vicario S."/>
            <person name="Vieira F.G."/>
            <person name="Vilella A.J."/>
            <person name="Villasante A."/>
            <person name="Walenz B."/>
            <person name="Wang J."/>
            <person name="Wasserman M."/>
            <person name="Watts T."/>
            <person name="Wilson D."/>
            <person name="Wilson R.K."/>
            <person name="Wing R.A."/>
            <person name="Wolfner M.F."/>
            <person name="Wong A."/>
            <person name="Wong G.K."/>
            <person name="Wu C.I."/>
            <person name="Wu G."/>
            <person name="Yamamoto D."/>
            <person name="Yang H.P."/>
            <person name="Yang S.P."/>
            <person name="Yorke J.A."/>
            <person name="Yoshida K."/>
            <person name="Zdobnov E."/>
            <person name="Zhang P."/>
            <person name="Zhang Y."/>
            <person name="Zimin A.V."/>
            <person name="Baldwin J."/>
            <person name="Abdouelleil A."/>
            <person name="Abdulkadir J."/>
            <person name="Abebe A."/>
            <person name="Abera B."/>
            <person name="Abreu J."/>
            <person name="Acer S.C."/>
            <person name="Aftuck L."/>
            <person name="Alexander A."/>
            <person name="An P."/>
            <person name="Anderson E."/>
            <person name="Anderson S."/>
            <person name="Arachi H."/>
            <person name="Azer M."/>
            <person name="Bachantsang P."/>
            <person name="Barry A."/>
            <person name="Bayul T."/>
            <person name="Berlin A."/>
            <person name="Bessette D."/>
            <person name="Bloom T."/>
            <person name="Blye J."/>
            <person name="Boguslavskiy L."/>
            <person name="Bonnet C."/>
            <person name="Boukhgalter B."/>
            <person name="Bourzgui I."/>
            <person name="Brown A."/>
            <person name="Cahill P."/>
            <person name="Channer S."/>
            <person name="Cheshatsang Y."/>
            <person name="Chuda L."/>
            <person name="Citroen M."/>
            <person name="Collymore A."/>
            <person name="Cooke P."/>
            <person name="Costello M."/>
            <person name="D'Aco K."/>
            <person name="Daza R."/>
            <person name="De Haan G."/>
            <person name="DeGray S."/>
            <person name="DeMaso C."/>
            <person name="Dhargay N."/>
            <person name="Dooley K."/>
            <person name="Dooley E."/>
            <person name="Doricent M."/>
            <person name="Dorje P."/>
            <person name="Dorjee K."/>
            <person name="Dupes A."/>
            <person name="Elong R."/>
            <person name="Falk J."/>
            <person name="Farina A."/>
            <person name="Faro S."/>
            <person name="Ferguson D."/>
            <person name="Fisher S."/>
            <person name="Foley C.D."/>
            <person name="Franke A."/>
            <person name="Friedrich D."/>
            <person name="Gadbois L."/>
            <person name="Gearin G."/>
            <person name="Gearin C.R."/>
            <person name="Giannoukos G."/>
            <person name="Goode T."/>
            <person name="Graham J."/>
            <person name="Grandbois E."/>
            <person name="Grewal S."/>
            <person name="Gyaltsen K."/>
            <person name="Hafez N."/>
            <person name="Hagos B."/>
            <person name="Hall J."/>
            <person name="Henson C."/>
            <person name="Hollinger A."/>
            <person name="Honan T."/>
            <person name="Huard M.D."/>
            <person name="Hughes L."/>
            <person name="Hurhula B."/>
            <person name="Husby M.E."/>
            <person name="Kamat A."/>
            <person name="Kanga B."/>
            <person name="Kashin S."/>
            <person name="Khazanovich D."/>
            <person name="Kisner P."/>
            <person name="Lance K."/>
            <person name="Lara M."/>
            <person name="Lee W."/>
            <person name="Lennon N."/>
            <person name="Letendre F."/>
            <person name="LeVine R."/>
            <person name="Lipovsky A."/>
            <person name="Liu X."/>
            <person name="Liu J."/>
            <person name="Liu S."/>
            <person name="Lokyitsang T."/>
            <person name="Lokyitsang Y."/>
            <person name="Lubonja R."/>
            <person name="Lui A."/>
            <person name="MacDonald P."/>
            <person name="Magnisalis V."/>
            <person name="Maru K."/>
            <person name="Matthews C."/>
            <person name="McCusker W."/>
            <person name="McDonough S."/>
            <person name="Mehta T."/>
            <person name="Meldrim J."/>
            <person name="Meneus L."/>
            <person name="Mihai O."/>
            <person name="Mihalev A."/>
            <person name="Mihova T."/>
            <person name="Mittelman R."/>
            <person name="Mlenga V."/>
            <person name="Montmayeur A."/>
            <person name="Mulrain L."/>
            <person name="Navidi A."/>
            <person name="Naylor J."/>
            <person name="Negash T."/>
            <person name="Nguyen T."/>
            <person name="Nguyen N."/>
            <person name="Nicol R."/>
            <person name="Norbu C."/>
            <person name="Norbu N."/>
            <person name="Novod N."/>
            <person name="O'Neill B."/>
            <person name="Osman S."/>
            <person name="Markiewicz E."/>
            <person name="Oyono O.L."/>
            <person name="Patti C."/>
            <person name="Phunkhang P."/>
            <person name="Pierre F."/>
            <person name="Priest M."/>
            <person name="Raghuraman S."/>
            <person name="Rege F."/>
            <person name="Reyes R."/>
            <person name="Rise C."/>
            <person name="Rogov P."/>
            <person name="Ross K."/>
            <person name="Ryan E."/>
            <person name="Settipalli S."/>
            <person name="Shea T."/>
            <person name="Sherpa N."/>
            <person name="Shi L."/>
            <person name="Shih D."/>
            <person name="Sparrow T."/>
            <person name="Spaulding J."/>
            <person name="Stalker J."/>
            <person name="Stange-Thomann N."/>
            <person name="Stavropoulos S."/>
            <person name="Stone C."/>
            <person name="Strader C."/>
            <person name="Tesfaye S."/>
            <person name="Thomson T."/>
            <person name="Thoulutsang Y."/>
            <person name="Thoulutsang D."/>
            <person name="Topham K."/>
            <person name="Topping I."/>
            <person name="Tsamla T."/>
            <person name="Vassiliev H."/>
            <person name="Vo A."/>
            <person name="Wangchuk T."/>
            <person name="Wangdi T."/>
            <person name="Weiand M."/>
            <person name="Wilkinson J."/>
            <person name="Wilson A."/>
            <person name="Yadav S."/>
            <person name="Young G."/>
            <person name="Yu Q."/>
            <person name="Zembek L."/>
            <person name="Zhong D."/>
            <person name="Zimmer A."/>
            <person name="Zwirko Z."/>
            <person name="Jaffe D.B."/>
            <person name="Alvarez P."/>
            <person name="Brockman W."/>
            <person name="Butler J."/>
            <person name="Chin C."/>
            <person name="Gnerre S."/>
            <person name="Grabherr M."/>
            <person name="Kleber M."/>
            <person name="Mauceli E."/>
            <person name="MacCallum I."/>
        </authorList>
    </citation>
    <scope>NUCLEOTIDE SEQUENCE [LARGE SCALE GENOMIC DNA]</scope>
    <source>
        <strain evidence="4">Rob3c / Tucson 14021-0248.25</strain>
    </source>
</reference>
<sequence>MASCNVQATPSQEELKRAENNKNVKNSEECQPMEDDVDAVVPSSSESELRSRSSGVGPTKIPAPLFLGPSASSRIYRSLMPKGKRRSSMESHQMADDSGINLDCSTDEQQTTLSARPSPMLQPMLDRIPDTSSEMELRLAEEQTLKELQRVVAEMEADVALNNLDIQNLLPDDIDQDIQVQYNATDVDQDTQFQNEASDVDNVAESSGLDMEKLTGKDIQQEILLSEPEELPAGNVEMVEKEISQKEEFPEIKETAVEIESLKEFEIVQHLDEEPVDEHPEIVQETPQYPTEGESEKTEPESDMEELETIINESSESEEDRLVREQFEKYPETLEPMFHPLADEIVCIDSEPELADQPSLEGSVESGREMVTLDELFDPEYNVHLMRQLLQARIEENSEIETIPDFIESEQAEEKETETETEPEAEIEMEEEIDPDLKQTGKPLPLSFLRRIMNNRIIKLSCPILFFSLAFSLIYMMRKE</sequence>
<dbReference type="AlphaFoldDB" id="B4HXW3"/>
<feature type="region of interest" description="Disordered" evidence="1">
    <location>
        <begin position="284"/>
        <end position="305"/>
    </location>
</feature>
<dbReference type="PhylomeDB" id="B4HXW3"/>